<dbReference type="Gene3D" id="3.40.190.10">
    <property type="entry name" value="Periplasmic binding protein-like II"/>
    <property type="match status" value="2"/>
</dbReference>
<reference evidence="4" key="1">
    <citation type="journal article" date="2021" name="Syst. Appl. Microbiol.">
        <title>Roseomonas hellenica sp. nov., isolated from roots of wild-growing Alkanna tinctoria.</title>
        <authorList>
            <person name="Rat A."/>
            <person name="Naranjo H.D."/>
            <person name="Lebbe L."/>
            <person name="Cnockaert M."/>
            <person name="Krigas N."/>
            <person name="Grigoriadou K."/>
            <person name="Maloupa E."/>
            <person name="Willems A."/>
        </authorList>
    </citation>
    <scope>NUCLEOTIDE SEQUENCE [LARGE SCALE GENOMIC DNA]</scope>
    <source>
        <strain evidence="4">LMG 31159</strain>
    </source>
</reference>
<dbReference type="PANTHER" id="PTHR30570">
    <property type="entry name" value="PERIPLASMIC PHOSPHATE BINDING COMPONENT OF PHOSPHATE ABC TRANSPORTER"/>
    <property type="match status" value="1"/>
</dbReference>
<dbReference type="Pfam" id="PF12849">
    <property type="entry name" value="PBP_like_2"/>
    <property type="match status" value="1"/>
</dbReference>
<dbReference type="PANTHER" id="PTHR30570:SF1">
    <property type="entry name" value="PHOSPHATE-BINDING PROTEIN PSTS"/>
    <property type="match status" value="1"/>
</dbReference>
<dbReference type="EMBL" id="JAAEDI010000006">
    <property type="protein sequence ID" value="MBR0649438.1"/>
    <property type="molecule type" value="Genomic_DNA"/>
</dbReference>
<proteinExistence type="predicted"/>
<dbReference type="RefSeq" id="WP_211867419.1">
    <property type="nucleotide sequence ID" value="NZ_JAAEDI010000006.1"/>
</dbReference>
<evidence type="ECO:0000259" key="2">
    <source>
        <dbReference type="Pfam" id="PF12849"/>
    </source>
</evidence>
<protein>
    <recommendedName>
        <fullName evidence="2">PBP domain-containing protein</fullName>
    </recommendedName>
</protein>
<evidence type="ECO:0000313" key="4">
    <source>
        <dbReference type="Proteomes" id="UP000698752"/>
    </source>
</evidence>
<comment type="caution">
    <text evidence="3">The sequence shown here is derived from an EMBL/GenBank/DDBJ whole genome shotgun (WGS) entry which is preliminary data.</text>
</comment>
<dbReference type="Proteomes" id="UP000698752">
    <property type="component" value="Unassembled WGS sequence"/>
</dbReference>
<evidence type="ECO:0000313" key="3">
    <source>
        <dbReference type="EMBL" id="MBR0649438.1"/>
    </source>
</evidence>
<dbReference type="SUPFAM" id="SSF53850">
    <property type="entry name" value="Periplasmic binding protein-like II"/>
    <property type="match status" value="1"/>
</dbReference>
<dbReference type="InterPro" id="IPR024370">
    <property type="entry name" value="PBP_domain"/>
</dbReference>
<evidence type="ECO:0000256" key="1">
    <source>
        <dbReference type="ARBA" id="ARBA00022729"/>
    </source>
</evidence>
<keyword evidence="4" id="KW-1185">Reference proteome</keyword>
<dbReference type="InterPro" id="IPR050811">
    <property type="entry name" value="Phosphate_ABC_transporter"/>
</dbReference>
<organism evidence="3 4">
    <name type="scientific">Neoroseomonas terrae</name>
    <dbReference type="NCBI Taxonomy" id="424799"/>
    <lineage>
        <taxon>Bacteria</taxon>
        <taxon>Pseudomonadati</taxon>
        <taxon>Pseudomonadota</taxon>
        <taxon>Alphaproteobacteria</taxon>
        <taxon>Acetobacterales</taxon>
        <taxon>Acetobacteraceae</taxon>
        <taxon>Neoroseomonas</taxon>
    </lineage>
</organism>
<accession>A0ABS5EEJ8</accession>
<feature type="domain" description="PBP" evidence="2">
    <location>
        <begin position="38"/>
        <end position="303"/>
    </location>
</feature>
<name>A0ABS5EEJ8_9PROT</name>
<keyword evidence="1" id="KW-0732">Signal</keyword>
<sequence length="361" mass="38298">MVGAKAIRRLAGAFGSATLVTLLASSAFGQGAPAVLRDRLTIVAATNAERVAGLLVQGFRERHPEAVAPETQSLPTSRAVELFCSGAGVAMADMLVTSRRLSSAARDFCAANGVEEAMELRLGLGAVVLAVRRGDPQPALTARQVYEALAAETPAERGFERNRSLSWSQLAVGLPAEPIRVLLPVPGSGLRELFEETVLEAGCRPLRQIRMIFEADLRRARCLTLRADGRVLELPADEVPLRLVAAPRGSLAVTSFEEVMRSGGNLVALALDGVVPTRQSVAAGEYEATRAYYLYAKRQHAQSRGGVGVVRGIPEFLAEASSEVAVGPAGYLGEAGLVPLPTAERLAQRIAAERMAAIRTR</sequence>
<gene>
    <name evidence="3" type="ORF">GXW78_07170</name>
</gene>